<reference evidence="1" key="1">
    <citation type="submission" date="2016-04" db="EMBL/GenBank/DDBJ databases">
        <authorList>
            <person name="Evans L.H."/>
            <person name="Alamgir A."/>
            <person name="Owens N."/>
            <person name="Weber N.D."/>
            <person name="Virtaneva K."/>
            <person name="Barbian K."/>
            <person name="Babar A."/>
            <person name="Rosenke K."/>
        </authorList>
    </citation>
    <scope>NUCLEOTIDE SEQUENCE</scope>
    <source>
        <strain evidence="1">86</strain>
    </source>
</reference>
<sequence>MSDNWDELEKPLRQLLGQVKANLSASERREIEEYINGNEFDAAMEALVDFLAEKTEPISKPALASARKLATAMELDGELKRINTVLAKKTG</sequence>
<organism evidence="1">
    <name type="scientific">uncultured delta proteobacterium</name>
    <dbReference type="NCBI Taxonomy" id="34034"/>
    <lineage>
        <taxon>Bacteria</taxon>
        <taxon>Deltaproteobacteria</taxon>
        <taxon>environmental samples</taxon>
    </lineage>
</organism>
<accession>A0A212KEL2</accession>
<dbReference type="AlphaFoldDB" id="A0A212KEL2"/>
<proteinExistence type="predicted"/>
<dbReference type="EMBL" id="FLUQ01000006">
    <property type="protein sequence ID" value="SBW10170.1"/>
    <property type="molecule type" value="Genomic_DNA"/>
</dbReference>
<evidence type="ECO:0000313" key="1">
    <source>
        <dbReference type="EMBL" id="SBW10170.1"/>
    </source>
</evidence>
<name>A0A212KEL2_9DELT</name>
<protein>
    <submittedName>
        <fullName evidence="1">Uncharacterized protein</fullName>
    </submittedName>
</protein>
<gene>
    <name evidence="1" type="ORF">KL86DPRO_60058</name>
</gene>